<reference evidence="2" key="1">
    <citation type="journal article" date="2011" name="PLoS Genet.">
        <title>Genomic analysis of the necrotrophic fungal pathogens Sclerotinia sclerotiorum and Botrytis cinerea.</title>
        <authorList>
            <person name="Amselem J."/>
            <person name="Cuomo C.A."/>
            <person name="van Kan J.A."/>
            <person name="Viaud M."/>
            <person name="Benito E.P."/>
            <person name="Couloux A."/>
            <person name="Coutinho P.M."/>
            <person name="de Vries R.P."/>
            <person name="Dyer P.S."/>
            <person name="Fillinger S."/>
            <person name="Fournier E."/>
            <person name="Gout L."/>
            <person name="Hahn M."/>
            <person name="Kohn L."/>
            <person name="Lapalu N."/>
            <person name="Plummer K.M."/>
            <person name="Pradier J.M."/>
            <person name="Quevillon E."/>
            <person name="Sharon A."/>
            <person name="Simon A."/>
            <person name="ten Have A."/>
            <person name="Tudzynski B."/>
            <person name="Tudzynski P."/>
            <person name="Wincker P."/>
            <person name="Andrew M."/>
            <person name="Anthouard V."/>
            <person name="Beever R.E."/>
            <person name="Beffa R."/>
            <person name="Benoit I."/>
            <person name="Bouzid O."/>
            <person name="Brault B."/>
            <person name="Chen Z."/>
            <person name="Choquer M."/>
            <person name="Collemare J."/>
            <person name="Cotton P."/>
            <person name="Danchin E.G."/>
            <person name="Da Silva C."/>
            <person name="Gautier A."/>
            <person name="Giraud C."/>
            <person name="Giraud T."/>
            <person name="Gonzalez C."/>
            <person name="Grossetete S."/>
            <person name="Guldener U."/>
            <person name="Henrissat B."/>
            <person name="Howlett B.J."/>
            <person name="Kodira C."/>
            <person name="Kretschmer M."/>
            <person name="Lappartient A."/>
            <person name="Leroch M."/>
            <person name="Levis C."/>
            <person name="Mauceli E."/>
            <person name="Neuveglise C."/>
            <person name="Oeser B."/>
            <person name="Pearson M."/>
            <person name="Poulain J."/>
            <person name="Poussereau N."/>
            <person name="Quesneville H."/>
            <person name="Rascle C."/>
            <person name="Schumacher J."/>
            <person name="Segurens B."/>
            <person name="Sexton A."/>
            <person name="Silva E."/>
            <person name="Sirven C."/>
            <person name="Soanes D.M."/>
            <person name="Talbot N.J."/>
            <person name="Templeton M."/>
            <person name="Yandava C."/>
            <person name="Yarden O."/>
            <person name="Zeng Q."/>
            <person name="Rollins J.A."/>
            <person name="Lebrun M.H."/>
            <person name="Dickman M."/>
        </authorList>
    </citation>
    <scope>NUCLEOTIDE SEQUENCE [LARGE SCALE GENOMIC DNA]</scope>
    <source>
        <strain evidence="2">T4</strain>
    </source>
</reference>
<sequence>MLDRDGSFHFEGVDGIMFSLQSTVQRGYANQLQVIDIARFQTCAVNLQMQNEYHMEQSIATKIWGPQLGSFSSSMSKHNIGVAREVRRGVGVCTHTHT</sequence>
<name>G2YDC0_BOTF4</name>
<dbReference type="Proteomes" id="UP000008177">
    <property type="component" value="Unplaced contigs"/>
</dbReference>
<protein>
    <submittedName>
        <fullName evidence="1">Uncharacterized protein</fullName>
    </submittedName>
</protein>
<dbReference type="EMBL" id="FQ790321">
    <property type="protein sequence ID" value="CCD49768.1"/>
    <property type="molecule type" value="Genomic_DNA"/>
</dbReference>
<dbReference type="HOGENOM" id="CLU_2333394_0_0_1"/>
<organism evidence="1 2">
    <name type="scientific">Botryotinia fuckeliana (strain T4)</name>
    <name type="common">Noble rot fungus</name>
    <name type="synonym">Botrytis cinerea</name>
    <dbReference type="NCBI Taxonomy" id="999810"/>
    <lineage>
        <taxon>Eukaryota</taxon>
        <taxon>Fungi</taxon>
        <taxon>Dikarya</taxon>
        <taxon>Ascomycota</taxon>
        <taxon>Pezizomycotina</taxon>
        <taxon>Leotiomycetes</taxon>
        <taxon>Helotiales</taxon>
        <taxon>Sclerotiniaceae</taxon>
        <taxon>Botrytis</taxon>
    </lineage>
</organism>
<evidence type="ECO:0000313" key="1">
    <source>
        <dbReference type="EMBL" id="CCD49768.1"/>
    </source>
</evidence>
<dbReference type="AlphaFoldDB" id="G2YDC0"/>
<evidence type="ECO:0000313" key="2">
    <source>
        <dbReference type="Proteomes" id="UP000008177"/>
    </source>
</evidence>
<dbReference type="InParanoid" id="G2YDC0"/>
<gene>
    <name evidence="1" type="ORF">BofuT4_uP094760.1</name>
</gene>
<accession>G2YDC0</accession>
<proteinExistence type="predicted"/>